<dbReference type="InterPro" id="IPR025736">
    <property type="entry name" value="PucR_C-HTH_dom"/>
</dbReference>
<keyword evidence="4" id="KW-1185">Reference proteome</keyword>
<dbReference type="PANTHER" id="PTHR33744">
    <property type="entry name" value="CARBOHYDRATE DIACID REGULATOR"/>
    <property type="match status" value="1"/>
</dbReference>
<evidence type="ECO:0000259" key="2">
    <source>
        <dbReference type="Pfam" id="PF13556"/>
    </source>
</evidence>
<proteinExistence type="predicted"/>
<dbReference type="InterPro" id="IPR009057">
    <property type="entry name" value="Homeodomain-like_sf"/>
</dbReference>
<reference evidence="3 4" key="1">
    <citation type="submission" date="2019-04" db="EMBL/GenBank/DDBJ databases">
        <title>Cohnella sp. nov. isolated from preserved vegetables.</title>
        <authorList>
            <person name="Lin S.-Y."/>
            <person name="Hung M.-H."/>
            <person name="Young C.-C."/>
        </authorList>
    </citation>
    <scope>NUCLEOTIDE SEQUENCE [LARGE SCALE GENOMIC DNA]</scope>
    <source>
        <strain evidence="3 4">CC-MHH1044</strain>
    </source>
</reference>
<name>A0A4S4BEH0_9BACL</name>
<dbReference type="SUPFAM" id="SSF46689">
    <property type="entry name" value="Homeodomain-like"/>
    <property type="match status" value="1"/>
</dbReference>
<dbReference type="AlphaFoldDB" id="A0A4S4BEH0"/>
<protein>
    <submittedName>
        <fullName evidence="3">PucR family transcriptional regulator</fullName>
    </submittedName>
</protein>
<keyword evidence="1" id="KW-0175">Coiled coil</keyword>
<dbReference type="Proteomes" id="UP000310636">
    <property type="component" value="Unassembled WGS sequence"/>
</dbReference>
<dbReference type="PANTHER" id="PTHR33744:SF15">
    <property type="entry name" value="CARBOHYDRATE DIACID REGULATOR"/>
    <property type="match status" value="1"/>
</dbReference>
<dbReference type="InterPro" id="IPR042070">
    <property type="entry name" value="PucR_C-HTH_sf"/>
</dbReference>
<dbReference type="EMBL" id="SSOB01000085">
    <property type="protein sequence ID" value="THF72504.1"/>
    <property type="molecule type" value="Genomic_DNA"/>
</dbReference>
<dbReference type="OrthoDB" id="9792148at2"/>
<feature type="coiled-coil region" evidence="1">
    <location>
        <begin position="180"/>
        <end position="207"/>
    </location>
</feature>
<evidence type="ECO:0000313" key="4">
    <source>
        <dbReference type="Proteomes" id="UP000310636"/>
    </source>
</evidence>
<gene>
    <name evidence="3" type="ORF">E6C55_32920</name>
</gene>
<feature type="domain" description="PucR C-terminal helix-turn-helix" evidence="2">
    <location>
        <begin position="301"/>
        <end position="356"/>
    </location>
</feature>
<dbReference type="InterPro" id="IPR051448">
    <property type="entry name" value="CdaR-like_regulators"/>
</dbReference>
<dbReference type="Gene3D" id="1.10.10.2840">
    <property type="entry name" value="PucR C-terminal helix-turn-helix domain"/>
    <property type="match status" value="1"/>
</dbReference>
<sequence>MNKSKLHQLAELAGGPVEVVVVGRGEWTASGGSDQPEAGDSVTQGAGSLIAVSVEGEELQALRFAKALTPLEYELFKWVLQPSASRTAAIGFTDTERSARRLGEWVETSIGSGDLRAEIPDRFELGNRLFDGMIPFLLISEQADDRELPYGELEKVFRSFLSDDLLLIPIREREWLVLGSDRLLAEVESIEEDIIEMDETKEALAQLATGLHQMFTEEWGGECHVAVGVPIIPTESLVQTVASLRETVYLGRKFHMGMQVHLPWMVHLERLLNGIPEATRTRFMEEMVGRPDLFTEPETISTLDAFFAMDCNVSETAKRLYIHRNTLLYRLDKLKQETGLDVRSFNDAVLVRIMLLLYKVTKRK</sequence>
<accession>A0A4S4BEH0</accession>
<dbReference type="Pfam" id="PF13556">
    <property type="entry name" value="HTH_30"/>
    <property type="match status" value="1"/>
</dbReference>
<dbReference type="RefSeq" id="WP_136374075.1">
    <property type="nucleotide sequence ID" value="NZ_SSOB01000085.1"/>
</dbReference>
<evidence type="ECO:0000313" key="3">
    <source>
        <dbReference type="EMBL" id="THF72504.1"/>
    </source>
</evidence>
<evidence type="ECO:0000256" key="1">
    <source>
        <dbReference type="SAM" id="Coils"/>
    </source>
</evidence>
<organism evidence="3 4">
    <name type="scientific">Cohnella fermenti</name>
    <dbReference type="NCBI Taxonomy" id="2565925"/>
    <lineage>
        <taxon>Bacteria</taxon>
        <taxon>Bacillati</taxon>
        <taxon>Bacillota</taxon>
        <taxon>Bacilli</taxon>
        <taxon>Bacillales</taxon>
        <taxon>Paenibacillaceae</taxon>
        <taxon>Cohnella</taxon>
    </lineage>
</organism>
<comment type="caution">
    <text evidence="3">The sequence shown here is derived from an EMBL/GenBank/DDBJ whole genome shotgun (WGS) entry which is preliminary data.</text>
</comment>